<accession>A0AAV7KGE9</accession>
<evidence type="ECO:0000256" key="8">
    <source>
        <dbReference type="PROSITE-ProRule" id="PRU00472"/>
    </source>
</evidence>
<dbReference type="FunFam" id="2.20.25.10:FF:000001">
    <property type="entry name" value="Probable Transcription elongation factor S-II"/>
    <property type="match status" value="1"/>
</dbReference>
<dbReference type="PROSITE" id="PS51133">
    <property type="entry name" value="ZF_TFIIS_2"/>
    <property type="match status" value="1"/>
</dbReference>
<dbReference type="InterPro" id="IPR001222">
    <property type="entry name" value="Znf_TFIIS"/>
</dbReference>
<evidence type="ECO:0000313" key="12">
    <source>
        <dbReference type="Proteomes" id="UP001165289"/>
    </source>
</evidence>
<keyword evidence="5" id="KW-0862">Zinc</keyword>
<comment type="function">
    <text evidence="7">Necessary for efficient RNA polymerase II transcription elongation past template-encoded arresting sites. The arresting sites in DNA have the property of trapping a certain fraction of elongating RNA polymerases that pass through, resulting in locked ternary complexes. Cleavage of the nascent transcript by S-II allows the resumption of elongation from the new 3'-terminus.</text>
</comment>
<dbReference type="PROSITE" id="PS00466">
    <property type="entry name" value="ZF_TFIIS_1"/>
    <property type="match status" value="1"/>
</dbReference>
<dbReference type="CDD" id="cd13749">
    <property type="entry name" value="Zn-ribbon_TFIIS"/>
    <property type="match status" value="1"/>
</dbReference>
<dbReference type="PANTHER" id="PTHR11477:SF0">
    <property type="entry name" value="IP08861P-RELATED"/>
    <property type="match status" value="1"/>
</dbReference>
<dbReference type="EMBL" id="JAKMXF010000033">
    <property type="protein sequence ID" value="KAI6660357.1"/>
    <property type="molecule type" value="Genomic_DNA"/>
</dbReference>
<dbReference type="GO" id="GO:0008270">
    <property type="term" value="F:zinc ion binding"/>
    <property type="evidence" value="ECO:0007669"/>
    <property type="project" value="UniProtKB-KW"/>
</dbReference>
<evidence type="ECO:0000259" key="10">
    <source>
        <dbReference type="PROSITE" id="PS51321"/>
    </source>
</evidence>
<evidence type="ECO:0000256" key="5">
    <source>
        <dbReference type="ARBA" id="ARBA00022833"/>
    </source>
</evidence>
<evidence type="ECO:0000256" key="3">
    <source>
        <dbReference type="ARBA" id="ARBA00022723"/>
    </source>
</evidence>
<dbReference type="GO" id="GO:0005634">
    <property type="term" value="C:nucleus"/>
    <property type="evidence" value="ECO:0007669"/>
    <property type="project" value="UniProtKB-SubCell"/>
</dbReference>
<evidence type="ECO:0000256" key="7">
    <source>
        <dbReference type="ARBA" id="ARBA00025408"/>
    </source>
</evidence>
<keyword evidence="4 8" id="KW-0863">Zinc-finger</keyword>
<feature type="domain" description="TFIIS-type" evidence="9">
    <location>
        <begin position="41"/>
        <end position="81"/>
    </location>
</feature>
<comment type="caution">
    <text evidence="11">The sequence shown here is derived from an EMBL/GenBank/DDBJ whole genome shotgun (WGS) entry which is preliminary data.</text>
</comment>
<evidence type="ECO:0000256" key="6">
    <source>
        <dbReference type="ARBA" id="ARBA00023242"/>
    </source>
</evidence>
<protein>
    <submittedName>
        <fullName evidence="11">Transcription elongation factor A protein 1</fullName>
    </submittedName>
</protein>
<keyword evidence="11" id="KW-0648">Protein biosynthesis</keyword>
<feature type="domain" description="TFIIS central" evidence="10">
    <location>
        <begin position="1"/>
        <end position="38"/>
    </location>
</feature>
<name>A0AAV7KGE9_9METZ</name>
<evidence type="ECO:0000259" key="9">
    <source>
        <dbReference type="PROSITE" id="PS51133"/>
    </source>
</evidence>
<comment type="similarity">
    <text evidence="2">Belongs to the TFS-II family.</text>
</comment>
<organism evidence="11 12">
    <name type="scientific">Oopsacas minuta</name>
    <dbReference type="NCBI Taxonomy" id="111878"/>
    <lineage>
        <taxon>Eukaryota</taxon>
        <taxon>Metazoa</taxon>
        <taxon>Porifera</taxon>
        <taxon>Hexactinellida</taxon>
        <taxon>Hexasterophora</taxon>
        <taxon>Lyssacinosida</taxon>
        <taxon>Leucopsacidae</taxon>
        <taxon>Oopsacas</taxon>
    </lineage>
</organism>
<keyword evidence="11" id="KW-0251">Elongation factor</keyword>
<dbReference type="AlphaFoldDB" id="A0AAV7KGE9"/>
<evidence type="ECO:0000256" key="1">
    <source>
        <dbReference type="ARBA" id="ARBA00004123"/>
    </source>
</evidence>
<dbReference type="Pfam" id="PF01096">
    <property type="entry name" value="Zn_ribbon_TFIIS"/>
    <property type="match status" value="1"/>
</dbReference>
<evidence type="ECO:0000256" key="2">
    <source>
        <dbReference type="ARBA" id="ARBA00009647"/>
    </source>
</evidence>
<dbReference type="SMART" id="SM00440">
    <property type="entry name" value="ZnF_C2C2"/>
    <property type="match status" value="1"/>
</dbReference>
<dbReference type="InterPro" id="IPR003618">
    <property type="entry name" value="TFIIS_cen_dom"/>
</dbReference>
<dbReference type="GO" id="GO:0006351">
    <property type="term" value="P:DNA-templated transcription"/>
    <property type="evidence" value="ECO:0007669"/>
    <property type="project" value="InterPro"/>
</dbReference>
<dbReference type="Gene3D" id="2.20.25.10">
    <property type="match status" value="1"/>
</dbReference>
<evidence type="ECO:0000313" key="11">
    <source>
        <dbReference type="EMBL" id="KAI6660357.1"/>
    </source>
</evidence>
<keyword evidence="6" id="KW-0539">Nucleus</keyword>
<dbReference type="GO" id="GO:0003676">
    <property type="term" value="F:nucleic acid binding"/>
    <property type="evidence" value="ECO:0007669"/>
    <property type="project" value="InterPro"/>
</dbReference>
<gene>
    <name evidence="11" type="ORF">LOD99_13943</name>
</gene>
<dbReference type="Proteomes" id="UP001165289">
    <property type="component" value="Unassembled WGS sequence"/>
</dbReference>
<keyword evidence="3" id="KW-0479">Metal-binding</keyword>
<dbReference type="PROSITE" id="PS51321">
    <property type="entry name" value="TFIIS_CENTRAL"/>
    <property type="match status" value="1"/>
</dbReference>
<dbReference type="SUPFAM" id="SSF57783">
    <property type="entry name" value="Zinc beta-ribbon"/>
    <property type="match status" value="1"/>
</dbReference>
<comment type="subcellular location">
    <subcellularLocation>
        <location evidence="1">Nucleus</location>
    </subcellularLocation>
</comment>
<evidence type="ECO:0000256" key="4">
    <source>
        <dbReference type="ARBA" id="ARBA00022771"/>
    </source>
</evidence>
<dbReference type="GO" id="GO:0003746">
    <property type="term" value="F:translation elongation factor activity"/>
    <property type="evidence" value="ECO:0007669"/>
    <property type="project" value="UniProtKB-KW"/>
</dbReference>
<proteinExistence type="inferred from homology"/>
<reference evidence="11 12" key="1">
    <citation type="journal article" date="2023" name="BMC Biol.">
        <title>The compact genome of the sponge Oopsacas minuta (Hexactinellida) is lacking key metazoan core genes.</title>
        <authorList>
            <person name="Santini S."/>
            <person name="Schenkelaars Q."/>
            <person name="Jourda C."/>
            <person name="Duchesne M."/>
            <person name="Belahbib H."/>
            <person name="Rocher C."/>
            <person name="Selva M."/>
            <person name="Riesgo A."/>
            <person name="Vervoort M."/>
            <person name="Leys S.P."/>
            <person name="Kodjabachian L."/>
            <person name="Le Bivic A."/>
            <person name="Borchiellini C."/>
            <person name="Claverie J.M."/>
            <person name="Renard E."/>
        </authorList>
    </citation>
    <scope>NUCLEOTIDE SEQUENCE [LARGE SCALE GENOMIC DNA]</scope>
    <source>
        <strain evidence="11">SPO-2</strain>
    </source>
</reference>
<dbReference type="PANTHER" id="PTHR11477">
    <property type="entry name" value="TRANSCRIPTION FACTOR S-II ZINC FINGER DOMAIN-CONTAINING PROTEIN"/>
    <property type="match status" value="1"/>
</dbReference>
<keyword evidence="12" id="KW-1185">Reference proteome</keyword>
<sequence length="83" mass="9475">MFAQMSAEDMASEQLKKKIEEYKEVNINNAQMATGGGTKTDLFKCGKCKSNECSYFQLQTRSADEPMTTYVWCCSCGNRWKFC</sequence>